<comment type="caution">
    <text evidence="3">The sequence shown here is derived from an EMBL/GenBank/DDBJ whole genome shotgun (WGS) entry which is preliminary data.</text>
</comment>
<keyword evidence="3" id="KW-0378">Hydrolase</keyword>
<keyword evidence="1" id="KW-0732">Signal</keyword>
<dbReference type="Gene3D" id="3.40.50.1820">
    <property type="entry name" value="alpha/beta hydrolase"/>
    <property type="match status" value="1"/>
</dbReference>
<dbReference type="InterPro" id="IPR002925">
    <property type="entry name" value="Dienelactn_hydro"/>
</dbReference>
<gene>
    <name evidence="3" type="ORF">H5P27_05015</name>
</gene>
<protein>
    <submittedName>
        <fullName evidence="3">Dienelactone hydrolase family protein</fullName>
    </submittedName>
</protein>
<evidence type="ECO:0000313" key="4">
    <source>
        <dbReference type="Proteomes" id="UP000526501"/>
    </source>
</evidence>
<dbReference type="EMBL" id="JACHVC010000006">
    <property type="protein sequence ID" value="MBC2605398.1"/>
    <property type="molecule type" value="Genomic_DNA"/>
</dbReference>
<evidence type="ECO:0000259" key="2">
    <source>
        <dbReference type="Pfam" id="PF01738"/>
    </source>
</evidence>
<dbReference type="PANTHER" id="PTHR22946">
    <property type="entry name" value="DIENELACTONE HYDROLASE DOMAIN-CONTAINING PROTEIN-RELATED"/>
    <property type="match status" value="1"/>
</dbReference>
<dbReference type="SUPFAM" id="SSF53474">
    <property type="entry name" value="alpha/beta-Hydrolases"/>
    <property type="match status" value="1"/>
</dbReference>
<feature type="domain" description="Dienelactone hydrolase" evidence="2">
    <location>
        <begin position="41"/>
        <end position="259"/>
    </location>
</feature>
<dbReference type="RefSeq" id="WP_185659278.1">
    <property type="nucleotide sequence ID" value="NZ_CAWPOO010000006.1"/>
</dbReference>
<dbReference type="Pfam" id="PF01738">
    <property type="entry name" value="DLH"/>
    <property type="match status" value="1"/>
</dbReference>
<dbReference type="InterPro" id="IPR050261">
    <property type="entry name" value="FrsA_esterase"/>
</dbReference>
<feature type="chain" id="PRO_5030931237" evidence="1">
    <location>
        <begin position="21"/>
        <end position="263"/>
    </location>
</feature>
<dbReference type="AlphaFoldDB" id="A0A7X1B6Q0"/>
<reference evidence="3 4" key="1">
    <citation type="submission" date="2020-07" db="EMBL/GenBank/DDBJ databases">
        <authorList>
            <person name="Feng X."/>
        </authorList>
    </citation>
    <scope>NUCLEOTIDE SEQUENCE [LARGE SCALE GENOMIC DNA]</scope>
    <source>
        <strain evidence="3 4">JCM23202</strain>
    </source>
</reference>
<dbReference type="Proteomes" id="UP000526501">
    <property type="component" value="Unassembled WGS sequence"/>
</dbReference>
<name>A0A7X1B6Q0_9BACT</name>
<dbReference type="InterPro" id="IPR029058">
    <property type="entry name" value="AB_hydrolase_fold"/>
</dbReference>
<organism evidence="3 4">
    <name type="scientific">Pelagicoccus albus</name>
    <dbReference type="NCBI Taxonomy" id="415222"/>
    <lineage>
        <taxon>Bacteria</taxon>
        <taxon>Pseudomonadati</taxon>
        <taxon>Verrucomicrobiota</taxon>
        <taxon>Opitutia</taxon>
        <taxon>Puniceicoccales</taxon>
        <taxon>Pelagicoccaceae</taxon>
        <taxon>Pelagicoccus</taxon>
    </lineage>
</organism>
<proteinExistence type="predicted"/>
<evidence type="ECO:0000256" key="1">
    <source>
        <dbReference type="SAM" id="SignalP"/>
    </source>
</evidence>
<accession>A0A7X1B6Q0</accession>
<dbReference type="GO" id="GO:0016787">
    <property type="term" value="F:hydrolase activity"/>
    <property type="evidence" value="ECO:0007669"/>
    <property type="project" value="UniProtKB-KW"/>
</dbReference>
<sequence length="263" mass="28616">MKLILSLLATFALTSGSAFAEHHFEKRVVLYELDGVTFESTIVYEPDNDEVRPGILMVPNWMGPTEASLEKAMKMAGDDYFVMMVDMYGTDTRPTNGSEAGAAAGKLRSDRNLMRARAAKALEVFKAEAAPLGLNVKEVAAAGFCFGGGTVLELGRTGESLDAIVSFHGDLISPTLEADAAKTTAKVLVLHGADDPYVSQEDVETFVSTMQDTEVDWQLVQYSDTVHSFTNPEANSDGSRYNPTSSKRAFAAMHNLLEELWDE</sequence>
<keyword evidence="4" id="KW-1185">Reference proteome</keyword>
<evidence type="ECO:0000313" key="3">
    <source>
        <dbReference type="EMBL" id="MBC2605398.1"/>
    </source>
</evidence>
<dbReference type="PANTHER" id="PTHR22946:SF4">
    <property type="entry name" value="ESTERASE FRSA"/>
    <property type="match status" value="1"/>
</dbReference>
<feature type="signal peptide" evidence="1">
    <location>
        <begin position="1"/>
        <end position="20"/>
    </location>
</feature>